<dbReference type="Proteomes" id="UP000027265">
    <property type="component" value="Unassembled WGS sequence"/>
</dbReference>
<comment type="similarity">
    <text evidence="1">Belongs to the MDM20/NAA25 family.</text>
</comment>
<dbReference type="HOGENOM" id="CLU_008075_1_0_1"/>
<reference evidence="3" key="1">
    <citation type="journal article" date="2014" name="Proc. Natl. Acad. Sci. U.S.A.">
        <title>Extensive sampling of basidiomycete genomes demonstrates inadequacy of the white-rot/brown-rot paradigm for wood decay fungi.</title>
        <authorList>
            <person name="Riley R."/>
            <person name="Salamov A.A."/>
            <person name="Brown D.W."/>
            <person name="Nagy L.G."/>
            <person name="Floudas D."/>
            <person name="Held B.W."/>
            <person name="Levasseur A."/>
            <person name="Lombard V."/>
            <person name="Morin E."/>
            <person name="Otillar R."/>
            <person name="Lindquist E.A."/>
            <person name="Sun H."/>
            <person name="LaButti K.M."/>
            <person name="Schmutz J."/>
            <person name="Jabbour D."/>
            <person name="Luo H."/>
            <person name="Baker S.E."/>
            <person name="Pisabarro A.G."/>
            <person name="Walton J.D."/>
            <person name="Blanchette R.A."/>
            <person name="Henrissat B."/>
            <person name="Martin F."/>
            <person name="Cullen D."/>
            <person name="Hibbett D.S."/>
            <person name="Grigoriev I.V."/>
        </authorList>
    </citation>
    <scope>NUCLEOTIDE SEQUENCE [LARGE SCALE GENOMIC DNA]</scope>
    <source>
        <strain evidence="3">MUCL 33604</strain>
    </source>
</reference>
<proteinExistence type="inferred from homology"/>
<gene>
    <name evidence="2" type="ORF">JAAARDRAFT_31952</name>
</gene>
<dbReference type="FunCoup" id="A0A067Q4A3">
    <property type="interactions" value="636"/>
</dbReference>
<dbReference type="InParanoid" id="A0A067Q4A3"/>
<dbReference type="PANTHER" id="PTHR22767:SF3">
    <property type="entry name" value="N-ALPHA-ACETYLTRANSFERASE 25, NATB AUXILIARY SUBUNIT"/>
    <property type="match status" value="1"/>
</dbReference>
<dbReference type="EMBL" id="KL197713">
    <property type="protein sequence ID" value="KDQ60955.1"/>
    <property type="molecule type" value="Genomic_DNA"/>
</dbReference>
<keyword evidence="3" id="KW-1185">Reference proteome</keyword>
<protein>
    <submittedName>
        <fullName evidence="2">Uncharacterized protein</fullName>
    </submittedName>
</protein>
<organism evidence="2 3">
    <name type="scientific">Jaapia argillacea MUCL 33604</name>
    <dbReference type="NCBI Taxonomy" id="933084"/>
    <lineage>
        <taxon>Eukaryota</taxon>
        <taxon>Fungi</taxon>
        <taxon>Dikarya</taxon>
        <taxon>Basidiomycota</taxon>
        <taxon>Agaricomycotina</taxon>
        <taxon>Agaricomycetes</taxon>
        <taxon>Agaricomycetidae</taxon>
        <taxon>Jaapiales</taxon>
        <taxon>Jaapiaceae</taxon>
        <taxon>Jaapia</taxon>
    </lineage>
</organism>
<dbReference type="Gene3D" id="1.25.40.1040">
    <property type="match status" value="1"/>
</dbReference>
<dbReference type="STRING" id="933084.A0A067Q4A3"/>
<evidence type="ECO:0000313" key="3">
    <source>
        <dbReference type="Proteomes" id="UP000027265"/>
    </source>
</evidence>
<evidence type="ECO:0000313" key="2">
    <source>
        <dbReference type="EMBL" id="KDQ60955.1"/>
    </source>
</evidence>
<name>A0A067Q4A3_9AGAM</name>
<dbReference type="GO" id="GO:0031416">
    <property type="term" value="C:NatB complex"/>
    <property type="evidence" value="ECO:0007669"/>
    <property type="project" value="TreeGrafter"/>
</dbReference>
<accession>A0A067Q4A3</accession>
<evidence type="ECO:0000256" key="1">
    <source>
        <dbReference type="ARBA" id="ARBA00006298"/>
    </source>
</evidence>
<dbReference type="InterPro" id="IPR019183">
    <property type="entry name" value="NAA25_NatB_aux_su"/>
</dbReference>
<dbReference type="PANTHER" id="PTHR22767">
    <property type="entry name" value="N-TERMINAL ACETYLTRANSFERASE-RELATED"/>
    <property type="match status" value="1"/>
</dbReference>
<dbReference type="OrthoDB" id="1874341at2759"/>
<dbReference type="Pfam" id="PF09797">
    <property type="entry name" value="NatB_MDM20"/>
    <property type="match status" value="1"/>
</dbReference>
<dbReference type="InterPro" id="IPR011990">
    <property type="entry name" value="TPR-like_helical_dom_sf"/>
</dbReference>
<dbReference type="AlphaFoldDB" id="A0A067Q4A3"/>
<sequence length="938" mass="105976">MSAAALDRQIRPIYDALDTGSNKSAILACNKLLKKHPNLDLLKALKALAYVRSQKVEESLVICDEVLAAKPTDDATLSAMTHVLRGLGRHTDLIKMFEEALKQEPQNEELAAQTFFANVRTGSWKAAQLIATKMHKQFQEVRYIYWNVICAILQANDAATPPNMRTLLYKLAHRLVTSSPTPSYVSADRFYLHLVILRELQLFDEANTLLESDVGKSICATSLLCDELRREIWRMRGLFQEEGQRARQRIIESKDRNWLEFVSVLDAAFPPASSASNGQNGVSAETAGETRDFLAGIAEQDGIRDRSAHLALLELERRSRDHGLSKDPTKLVGLLEKYFRMFGDKACCFEDLQPHMLLDGDDLSRWTTFLESQTSSFVDVPSIQRVINVHKMLRYNLAASQITAELEKTRAAQYMKDYFSGLPLGNDLPDTELQPADALAILTAQAYLSVWKLTGHEAQLYNAAVVLEYALGRSKHAFQMRLLLIQIYRLLGAATLALEHYRSMNVKQVQNDTLSHLILARASTFSTASTGDLTFATECLESSQIYMSNSQETSDFIVRAFTQEKYSMIPDFIAFEDRLDNSLQRDLVKVEHVRMRVTHEQINSELIDMELIELKFIFDRFHHDNRDLDIVLNYQPRVQDTVYNQTLLFDKTPGLGWLWIFLKVYIRALQQASDVDDTVEDKLLIGDRPKQSNDPENKLPLKERLAKRKQEELDELTEDELRFMNYATAMADWLQPYHDYVRPPPAAVLAEASKQTELRTGRPLQGVEIPELTNGSFKKDEEAPPVKDSPEILSTFFDDMKARWLEVVAGGKLPSEALHIATLTQEALILLTIETLRFKPASVVKVHKLGALVQSFKAIRTKAIAVMKEIAAELSKYAEQEGTSERRKAFVEACTGAQSSSQIDSDFVLNVAKRVTDARKKVLEGVGKGILRVCTNHA</sequence>
<dbReference type="SUPFAM" id="SSF48452">
    <property type="entry name" value="TPR-like"/>
    <property type="match status" value="1"/>
</dbReference>